<comment type="catalytic activity">
    <reaction evidence="8">
        <text>L-seryl-[protein] + ATP = O-phospho-L-seryl-[protein] + ADP + H(+)</text>
        <dbReference type="Rhea" id="RHEA:17989"/>
        <dbReference type="Rhea" id="RHEA-COMP:9863"/>
        <dbReference type="Rhea" id="RHEA-COMP:11604"/>
        <dbReference type="ChEBI" id="CHEBI:15378"/>
        <dbReference type="ChEBI" id="CHEBI:29999"/>
        <dbReference type="ChEBI" id="CHEBI:30616"/>
        <dbReference type="ChEBI" id="CHEBI:83421"/>
        <dbReference type="ChEBI" id="CHEBI:456216"/>
        <dbReference type="EC" id="2.7.11.1"/>
    </reaction>
</comment>
<dbReference type="InterPro" id="IPR011009">
    <property type="entry name" value="Kinase-like_dom_sf"/>
</dbReference>
<dbReference type="GO" id="GO:0004713">
    <property type="term" value="F:protein tyrosine kinase activity"/>
    <property type="evidence" value="ECO:0007669"/>
    <property type="project" value="InterPro"/>
</dbReference>
<evidence type="ECO:0000256" key="7">
    <source>
        <dbReference type="ARBA" id="ARBA00047899"/>
    </source>
</evidence>
<comment type="catalytic activity">
    <reaction evidence="7">
        <text>L-threonyl-[protein] + ATP = O-phospho-L-threonyl-[protein] + ADP + H(+)</text>
        <dbReference type="Rhea" id="RHEA:46608"/>
        <dbReference type="Rhea" id="RHEA-COMP:11060"/>
        <dbReference type="Rhea" id="RHEA-COMP:11605"/>
        <dbReference type="ChEBI" id="CHEBI:15378"/>
        <dbReference type="ChEBI" id="CHEBI:30013"/>
        <dbReference type="ChEBI" id="CHEBI:30616"/>
        <dbReference type="ChEBI" id="CHEBI:61977"/>
        <dbReference type="ChEBI" id="CHEBI:456216"/>
        <dbReference type="EC" id="2.7.11.1"/>
    </reaction>
</comment>
<comment type="caution">
    <text evidence="11">The sequence shown here is derived from an EMBL/GenBank/DDBJ whole genome shotgun (WGS) entry which is preliminary data.</text>
</comment>
<feature type="domain" description="Protein kinase" evidence="10">
    <location>
        <begin position="1"/>
        <end position="255"/>
    </location>
</feature>
<keyword evidence="6" id="KW-0067">ATP-binding</keyword>
<keyword evidence="5" id="KW-0418">Kinase</keyword>
<dbReference type="PROSITE" id="PS50011">
    <property type="entry name" value="PROTEIN_KINASE_DOM"/>
    <property type="match status" value="1"/>
</dbReference>
<evidence type="ECO:0000256" key="3">
    <source>
        <dbReference type="ARBA" id="ARBA00022679"/>
    </source>
</evidence>
<name>A0AAV6XNY1_9LAMI</name>
<gene>
    <name evidence="11" type="ORF">BUALT_Bualt05G0159300</name>
</gene>
<dbReference type="InterPro" id="IPR020635">
    <property type="entry name" value="Tyr_kinase_cat_dom"/>
</dbReference>
<dbReference type="EC" id="2.7.11.1" evidence="1"/>
<keyword evidence="3" id="KW-0808">Transferase</keyword>
<sequence length="255" mass="28764">MNCYTCAGRVLVIGLTAASATSILIIGSVVGFYIWKHRTIQKKRNDSSQSKVLNWEKRFEIIIGIAEGLVYLHENRSIRIIHRDIKASNILLDTRLRAIIADFGLARSFQEDKSHINTAIAGTLQNNKSKTTEYSDSLAITAWKHFQRRTVEELFDPNLMLNNQHIISIKNEILRVVHIALLCTQKISSLRPFMSKALEMLVRKEQLPAPTVPPFVDENTMEFNEMGENVLLPLEHGNAASVAIKLLDMLCALLA</sequence>
<evidence type="ECO:0000256" key="4">
    <source>
        <dbReference type="ARBA" id="ARBA00022741"/>
    </source>
</evidence>
<dbReference type="GO" id="GO:0005524">
    <property type="term" value="F:ATP binding"/>
    <property type="evidence" value="ECO:0007669"/>
    <property type="project" value="UniProtKB-KW"/>
</dbReference>
<proteinExistence type="predicted"/>
<dbReference type="FunFam" id="1.10.510.10:FF:001023">
    <property type="entry name" value="Os07g0541700 protein"/>
    <property type="match status" value="1"/>
</dbReference>
<protein>
    <recommendedName>
        <fullName evidence="1">non-specific serine/threonine protein kinase</fullName>
        <ecNumber evidence="1">2.7.11.1</ecNumber>
    </recommendedName>
</protein>
<keyword evidence="9" id="KW-0812">Transmembrane</keyword>
<dbReference type="Gene3D" id="1.10.510.10">
    <property type="entry name" value="Transferase(Phosphotransferase) domain 1"/>
    <property type="match status" value="1"/>
</dbReference>
<keyword evidence="4" id="KW-0547">Nucleotide-binding</keyword>
<dbReference type="EMBL" id="WHWC01000005">
    <property type="protein sequence ID" value="KAG8383195.1"/>
    <property type="molecule type" value="Genomic_DNA"/>
</dbReference>
<evidence type="ECO:0000256" key="9">
    <source>
        <dbReference type="SAM" id="Phobius"/>
    </source>
</evidence>
<keyword evidence="9" id="KW-0472">Membrane</keyword>
<dbReference type="InterPro" id="IPR008271">
    <property type="entry name" value="Ser/Thr_kinase_AS"/>
</dbReference>
<evidence type="ECO:0000313" key="12">
    <source>
        <dbReference type="Proteomes" id="UP000826271"/>
    </source>
</evidence>
<dbReference type="SUPFAM" id="SSF56112">
    <property type="entry name" value="Protein kinase-like (PK-like)"/>
    <property type="match status" value="1"/>
</dbReference>
<organism evidence="11 12">
    <name type="scientific">Buddleja alternifolia</name>
    <dbReference type="NCBI Taxonomy" id="168488"/>
    <lineage>
        <taxon>Eukaryota</taxon>
        <taxon>Viridiplantae</taxon>
        <taxon>Streptophyta</taxon>
        <taxon>Embryophyta</taxon>
        <taxon>Tracheophyta</taxon>
        <taxon>Spermatophyta</taxon>
        <taxon>Magnoliopsida</taxon>
        <taxon>eudicotyledons</taxon>
        <taxon>Gunneridae</taxon>
        <taxon>Pentapetalae</taxon>
        <taxon>asterids</taxon>
        <taxon>lamiids</taxon>
        <taxon>Lamiales</taxon>
        <taxon>Scrophulariaceae</taxon>
        <taxon>Buddlejeae</taxon>
        <taxon>Buddleja</taxon>
    </lineage>
</organism>
<dbReference type="GO" id="GO:0004674">
    <property type="term" value="F:protein serine/threonine kinase activity"/>
    <property type="evidence" value="ECO:0007669"/>
    <property type="project" value="UniProtKB-KW"/>
</dbReference>
<keyword evidence="2" id="KW-0723">Serine/threonine-protein kinase</keyword>
<dbReference type="InterPro" id="IPR052059">
    <property type="entry name" value="CR_Ser/Thr_kinase"/>
</dbReference>
<dbReference type="Proteomes" id="UP000826271">
    <property type="component" value="Unassembled WGS sequence"/>
</dbReference>
<evidence type="ECO:0000259" key="10">
    <source>
        <dbReference type="PROSITE" id="PS50011"/>
    </source>
</evidence>
<dbReference type="PANTHER" id="PTHR47973">
    <property type="entry name" value="CYSTEINE-RICH RECEPTOR-LIKE PROTEIN KINASE 3"/>
    <property type="match status" value="1"/>
</dbReference>
<evidence type="ECO:0000256" key="6">
    <source>
        <dbReference type="ARBA" id="ARBA00022840"/>
    </source>
</evidence>
<dbReference type="Pfam" id="PF00069">
    <property type="entry name" value="Pkinase"/>
    <property type="match status" value="1"/>
</dbReference>
<dbReference type="AlphaFoldDB" id="A0AAV6XNY1"/>
<dbReference type="PROSITE" id="PS00108">
    <property type="entry name" value="PROTEIN_KINASE_ST"/>
    <property type="match status" value="1"/>
</dbReference>
<evidence type="ECO:0000256" key="2">
    <source>
        <dbReference type="ARBA" id="ARBA00022527"/>
    </source>
</evidence>
<accession>A0AAV6XNY1</accession>
<dbReference type="SMART" id="SM00219">
    <property type="entry name" value="TyrKc"/>
    <property type="match status" value="1"/>
</dbReference>
<keyword evidence="9" id="KW-1133">Transmembrane helix</keyword>
<evidence type="ECO:0000256" key="1">
    <source>
        <dbReference type="ARBA" id="ARBA00012513"/>
    </source>
</evidence>
<reference evidence="11" key="1">
    <citation type="submission" date="2019-10" db="EMBL/GenBank/DDBJ databases">
        <authorList>
            <person name="Zhang R."/>
            <person name="Pan Y."/>
            <person name="Wang J."/>
            <person name="Ma R."/>
            <person name="Yu S."/>
        </authorList>
    </citation>
    <scope>NUCLEOTIDE SEQUENCE</scope>
    <source>
        <strain evidence="11">LA-IB0</strain>
        <tissue evidence="11">Leaf</tissue>
    </source>
</reference>
<keyword evidence="12" id="KW-1185">Reference proteome</keyword>
<feature type="transmembrane region" description="Helical" evidence="9">
    <location>
        <begin position="12"/>
        <end position="35"/>
    </location>
</feature>
<evidence type="ECO:0000256" key="5">
    <source>
        <dbReference type="ARBA" id="ARBA00022777"/>
    </source>
</evidence>
<evidence type="ECO:0000313" key="11">
    <source>
        <dbReference type="EMBL" id="KAG8383195.1"/>
    </source>
</evidence>
<evidence type="ECO:0000256" key="8">
    <source>
        <dbReference type="ARBA" id="ARBA00048679"/>
    </source>
</evidence>
<dbReference type="InterPro" id="IPR000719">
    <property type="entry name" value="Prot_kinase_dom"/>
</dbReference>